<dbReference type="EMBL" id="NGJY01000002">
    <property type="protein sequence ID" value="RSU03256.1"/>
    <property type="molecule type" value="Genomic_DNA"/>
</dbReference>
<sequence>MKKYYFLAAVCATTLLAVAPMTSHASEDVSPSSELPLNPEISSQPSVTLNDVETDTQTTQPTPSSELPIDPEVVGQMEDELNNALNDVQNGVQPDIIAEKEDELNNALNDVENGIQPELTVPTPKPSTDLPITPEFVDELEHAVNNKLNEMEQDGGIQPHLNIIGEPATPELPSVPNVADPMPMPLEPETNMPMLPSVPGQPLVELEDANSLTDQLALGDSQTNTPFVNLAASLKNNDLKTEKALDETAKGEKTFPQTGERSSRSLVATGIVTVFAALGTIILKKFR</sequence>
<protein>
    <recommendedName>
        <fullName evidence="6">Gram-positive cocci surface proteins LPxTG domain-containing protein</fullName>
    </recommendedName>
</protein>
<feature type="compositionally biased region" description="Polar residues" evidence="1">
    <location>
        <begin position="29"/>
        <end position="49"/>
    </location>
</feature>
<feature type="signal peptide" evidence="3">
    <location>
        <begin position="1"/>
        <end position="25"/>
    </location>
</feature>
<feature type="compositionally biased region" description="Low complexity" evidence="1">
    <location>
        <begin position="55"/>
        <end position="66"/>
    </location>
</feature>
<accession>A0A430A827</accession>
<evidence type="ECO:0000256" key="3">
    <source>
        <dbReference type="SAM" id="SignalP"/>
    </source>
</evidence>
<gene>
    <name evidence="4" type="ORF">CBF31_05945</name>
</gene>
<dbReference type="NCBIfam" id="TIGR01167">
    <property type="entry name" value="LPXTG_anchor"/>
    <property type="match status" value="1"/>
</dbReference>
<evidence type="ECO:0008006" key="6">
    <source>
        <dbReference type="Google" id="ProtNLM"/>
    </source>
</evidence>
<keyword evidence="2" id="KW-1133">Transmembrane helix</keyword>
<keyword evidence="3" id="KW-0732">Signal</keyword>
<proteinExistence type="predicted"/>
<keyword evidence="2" id="KW-0472">Membrane</keyword>
<dbReference type="AlphaFoldDB" id="A0A430A827"/>
<feature type="transmembrane region" description="Helical" evidence="2">
    <location>
        <begin position="265"/>
        <end position="283"/>
    </location>
</feature>
<dbReference type="RefSeq" id="WP_126831466.1">
    <property type="nucleotide sequence ID" value="NZ_CBCRYB010000010.1"/>
</dbReference>
<keyword evidence="5" id="KW-1185">Reference proteome</keyword>
<evidence type="ECO:0000313" key="5">
    <source>
        <dbReference type="Proteomes" id="UP000287101"/>
    </source>
</evidence>
<name>A0A430A827_9ENTE</name>
<dbReference type="Proteomes" id="UP000287101">
    <property type="component" value="Unassembled WGS sequence"/>
</dbReference>
<feature type="chain" id="PRO_5019080222" description="Gram-positive cocci surface proteins LPxTG domain-containing protein" evidence="3">
    <location>
        <begin position="26"/>
        <end position="287"/>
    </location>
</feature>
<evidence type="ECO:0000313" key="4">
    <source>
        <dbReference type="EMBL" id="RSU03256.1"/>
    </source>
</evidence>
<keyword evidence="2" id="KW-0812">Transmembrane</keyword>
<evidence type="ECO:0000256" key="2">
    <source>
        <dbReference type="SAM" id="Phobius"/>
    </source>
</evidence>
<comment type="caution">
    <text evidence="4">The sequence shown here is derived from an EMBL/GenBank/DDBJ whole genome shotgun (WGS) entry which is preliminary data.</text>
</comment>
<organism evidence="4 5">
    <name type="scientific">Vagococcus fessus</name>
    <dbReference type="NCBI Taxonomy" id="120370"/>
    <lineage>
        <taxon>Bacteria</taxon>
        <taxon>Bacillati</taxon>
        <taxon>Bacillota</taxon>
        <taxon>Bacilli</taxon>
        <taxon>Lactobacillales</taxon>
        <taxon>Enterococcaceae</taxon>
        <taxon>Vagococcus</taxon>
    </lineage>
</organism>
<evidence type="ECO:0000256" key="1">
    <source>
        <dbReference type="SAM" id="MobiDB-lite"/>
    </source>
</evidence>
<feature type="region of interest" description="Disordered" evidence="1">
    <location>
        <begin position="26"/>
        <end position="69"/>
    </location>
</feature>
<reference evidence="4 5" key="1">
    <citation type="submission" date="2017-05" db="EMBL/GenBank/DDBJ databases">
        <title>Vagococcus spp. assemblies.</title>
        <authorList>
            <person name="Gulvik C.A."/>
        </authorList>
    </citation>
    <scope>NUCLEOTIDE SEQUENCE [LARGE SCALE GENOMIC DNA]</scope>
    <source>
        <strain evidence="4 5">CCUG 41755</strain>
    </source>
</reference>